<dbReference type="InterPro" id="IPR011991">
    <property type="entry name" value="ArsR-like_HTH"/>
</dbReference>
<evidence type="ECO:0000256" key="5">
    <source>
        <dbReference type="ARBA" id="ARBA00023267"/>
    </source>
</evidence>
<keyword evidence="6" id="KW-0804">Transcription</keyword>
<dbReference type="Proteomes" id="UP001145072">
    <property type="component" value="Unassembled WGS sequence"/>
</dbReference>
<dbReference type="CDD" id="cd16442">
    <property type="entry name" value="BPL"/>
    <property type="match status" value="1"/>
</dbReference>
<dbReference type="AlphaFoldDB" id="A0A9X4AI10"/>
<dbReference type="InterPro" id="IPR004143">
    <property type="entry name" value="BPL_LPL_catalytic"/>
</dbReference>
<dbReference type="HAMAP" id="MF_00978">
    <property type="entry name" value="Bifunct_BirA"/>
    <property type="match status" value="1"/>
</dbReference>
<protein>
    <recommendedName>
        <fullName evidence="6">Bifunctional ligase/repressor BirA</fullName>
    </recommendedName>
    <alternativeName>
        <fullName evidence="6">Biotin--[acetyl-CoA-carboxylase] ligase</fullName>
        <ecNumber evidence="6">6.3.4.15</ecNumber>
    </alternativeName>
    <alternativeName>
        <fullName evidence="6">Biotin--protein ligase</fullName>
    </alternativeName>
    <alternativeName>
        <fullName evidence="6">Biotin-[acetyl-CoA carboxylase] synthetase</fullName>
    </alternativeName>
</protein>
<evidence type="ECO:0000313" key="8">
    <source>
        <dbReference type="EMBL" id="MDC3418808.1"/>
    </source>
</evidence>
<dbReference type="PANTHER" id="PTHR12835:SF5">
    <property type="entry name" value="BIOTIN--PROTEIN LIGASE"/>
    <property type="match status" value="1"/>
</dbReference>
<dbReference type="Gene3D" id="1.10.10.10">
    <property type="entry name" value="Winged helix-like DNA-binding domain superfamily/Winged helix DNA-binding domain"/>
    <property type="match status" value="1"/>
</dbReference>
<dbReference type="InterPro" id="IPR008988">
    <property type="entry name" value="Transcriptional_repressor_C"/>
</dbReference>
<comment type="caution">
    <text evidence="8">The sequence shown here is derived from an EMBL/GenBank/DDBJ whole genome shotgun (WGS) entry which is preliminary data.</text>
</comment>
<evidence type="ECO:0000256" key="3">
    <source>
        <dbReference type="ARBA" id="ARBA00022840"/>
    </source>
</evidence>
<dbReference type="GO" id="GO:0005737">
    <property type="term" value="C:cytoplasm"/>
    <property type="evidence" value="ECO:0007669"/>
    <property type="project" value="TreeGrafter"/>
</dbReference>
<dbReference type="InterPro" id="IPR013196">
    <property type="entry name" value="HTH_11"/>
</dbReference>
<dbReference type="InterPro" id="IPR036390">
    <property type="entry name" value="WH_DNA-bd_sf"/>
</dbReference>
<feature type="DNA-binding region" description="H-T-H motif" evidence="6">
    <location>
        <begin position="22"/>
        <end position="41"/>
    </location>
</feature>
<sequence length="323" mass="36618">MESTRQHLIELLQENEQCYISGQELSTKLHISRTAVWKHMKELEKDGYVIDAKPRKGYKITSAPNKMSQNTLQWGLQTEWLGKSIVHKPTIASTQTLAKQLAATGAEHGTIVIADEQTAGRGRMQRTWHSRKGEGIWMSLILRPEILPNKAPQITLLVATVIAEVLSNFNVKPLIKWPNDILINDKKVSGILTEMQAEQDQIEFMVIGIGLNVNQSKDMFPADLKPIATSLKIQSGQKLDPIVMTQQILMKFEDVYEKYISHGFDVLKGNWLKYGYKLGEKVYIQTAKRQWYGVIEGIEPDGALRIKNDDGSVETLYSAEIKW</sequence>
<dbReference type="PANTHER" id="PTHR12835">
    <property type="entry name" value="BIOTIN PROTEIN LIGASE"/>
    <property type="match status" value="1"/>
</dbReference>
<dbReference type="GO" id="GO:0016740">
    <property type="term" value="F:transferase activity"/>
    <property type="evidence" value="ECO:0007669"/>
    <property type="project" value="UniProtKB-ARBA"/>
</dbReference>
<keyword evidence="1 6" id="KW-0436">Ligase</keyword>
<comment type="similarity">
    <text evidence="6">Belongs to the biotin--protein ligase family.</text>
</comment>
<name>A0A9X4AI10_9BACI</name>
<dbReference type="PROSITE" id="PS51733">
    <property type="entry name" value="BPL_LPL_CATALYTIC"/>
    <property type="match status" value="1"/>
</dbReference>
<gene>
    <name evidence="6" type="primary">birA</name>
    <name evidence="8" type="ORF">NC661_00220</name>
</gene>
<feature type="domain" description="BPL/LPL catalytic" evidence="7">
    <location>
        <begin position="70"/>
        <end position="260"/>
    </location>
</feature>
<dbReference type="EC" id="6.3.4.15" evidence="6"/>
<keyword evidence="2 6" id="KW-0547">Nucleotide-binding</keyword>
<dbReference type="InterPro" id="IPR030855">
    <property type="entry name" value="Bifunct_BirA"/>
</dbReference>
<evidence type="ECO:0000256" key="4">
    <source>
        <dbReference type="ARBA" id="ARBA00023125"/>
    </source>
</evidence>
<keyword evidence="3 6" id="KW-0067">ATP-binding</keyword>
<feature type="binding site" evidence="6">
    <location>
        <position position="117"/>
    </location>
    <ligand>
        <name>biotin</name>
        <dbReference type="ChEBI" id="CHEBI:57586"/>
    </ligand>
</feature>
<dbReference type="EMBL" id="JAMQJZ010000001">
    <property type="protein sequence ID" value="MDC3418808.1"/>
    <property type="molecule type" value="Genomic_DNA"/>
</dbReference>
<dbReference type="Pfam" id="PF08279">
    <property type="entry name" value="HTH_11"/>
    <property type="match status" value="1"/>
</dbReference>
<organism evidence="8 9">
    <name type="scientific">Aquibacillus koreensis</name>
    <dbReference type="NCBI Taxonomy" id="279446"/>
    <lineage>
        <taxon>Bacteria</taxon>
        <taxon>Bacillati</taxon>
        <taxon>Bacillota</taxon>
        <taxon>Bacilli</taxon>
        <taxon>Bacillales</taxon>
        <taxon>Bacillaceae</taxon>
        <taxon>Aquibacillus</taxon>
    </lineage>
</organism>
<dbReference type="GO" id="GO:0009249">
    <property type="term" value="P:protein lipoylation"/>
    <property type="evidence" value="ECO:0007669"/>
    <property type="project" value="UniProtKB-ARBA"/>
</dbReference>
<dbReference type="SUPFAM" id="SSF50037">
    <property type="entry name" value="C-terminal domain of transcriptional repressors"/>
    <property type="match status" value="1"/>
</dbReference>
<keyword evidence="9" id="KW-1185">Reference proteome</keyword>
<dbReference type="NCBIfam" id="TIGR00121">
    <property type="entry name" value="birA_ligase"/>
    <property type="match status" value="1"/>
</dbReference>
<dbReference type="Gene3D" id="3.30.930.10">
    <property type="entry name" value="Bira Bifunctional Protein, Domain 2"/>
    <property type="match status" value="1"/>
</dbReference>
<evidence type="ECO:0000313" key="9">
    <source>
        <dbReference type="Proteomes" id="UP001145072"/>
    </source>
</evidence>
<dbReference type="InterPro" id="IPR003142">
    <property type="entry name" value="BPL_C"/>
</dbReference>
<dbReference type="Pfam" id="PF03099">
    <property type="entry name" value="BPL_LplA_LipB"/>
    <property type="match status" value="1"/>
</dbReference>
<accession>A0A9X4AI10</accession>
<dbReference type="SUPFAM" id="SSF55681">
    <property type="entry name" value="Class II aaRS and biotin synthetases"/>
    <property type="match status" value="1"/>
</dbReference>
<reference evidence="8" key="1">
    <citation type="submission" date="2022-06" db="EMBL/GenBank/DDBJ databases">
        <title>Aquibacillus sp. a new bacterium isolated from soil saline samples.</title>
        <authorList>
            <person name="Galisteo C."/>
            <person name="De La Haba R."/>
            <person name="Sanchez-Porro C."/>
            <person name="Ventosa A."/>
        </authorList>
    </citation>
    <scope>NUCLEOTIDE SEQUENCE</scope>
    <source>
        <strain evidence="8">JCM 12387</strain>
    </source>
</reference>
<evidence type="ECO:0000256" key="1">
    <source>
        <dbReference type="ARBA" id="ARBA00022598"/>
    </source>
</evidence>
<dbReference type="GO" id="GO:0006355">
    <property type="term" value="P:regulation of DNA-templated transcription"/>
    <property type="evidence" value="ECO:0007669"/>
    <property type="project" value="UniProtKB-UniRule"/>
</dbReference>
<feature type="binding site" evidence="6">
    <location>
        <begin position="121"/>
        <end position="123"/>
    </location>
    <ligand>
        <name>biotin</name>
        <dbReference type="ChEBI" id="CHEBI:57586"/>
    </ligand>
</feature>
<comment type="function">
    <text evidence="6">Acts both as a biotin--[acetyl-CoA-carboxylase] ligase and a repressor.</text>
</comment>
<dbReference type="InterPro" id="IPR004408">
    <property type="entry name" value="Biotin_CoA_COase_ligase"/>
</dbReference>
<keyword evidence="4 6" id="KW-0238">DNA-binding</keyword>
<dbReference type="CDD" id="cd00090">
    <property type="entry name" value="HTH_ARSR"/>
    <property type="match status" value="1"/>
</dbReference>
<dbReference type="RefSeq" id="WP_259871037.1">
    <property type="nucleotide sequence ID" value="NZ_JAOALK010000056.1"/>
</dbReference>
<dbReference type="SUPFAM" id="SSF46785">
    <property type="entry name" value="Winged helix' DNA-binding domain"/>
    <property type="match status" value="1"/>
</dbReference>
<dbReference type="InterPro" id="IPR045864">
    <property type="entry name" value="aa-tRNA-synth_II/BPL/LPL"/>
</dbReference>
<dbReference type="Gene3D" id="2.30.30.100">
    <property type="match status" value="1"/>
</dbReference>
<evidence type="ECO:0000259" key="7">
    <source>
        <dbReference type="PROSITE" id="PS51733"/>
    </source>
</evidence>
<dbReference type="InterPro" id="IPR036388">
    <property type="entry name" value="WH-like_DNA-bd_sf"/>
</dbReference>
<dbReference type="Pfam" id="PF02237">
    <property type="entry name" value="BPL_C"/>
    <property type="match status" value="1"/>
</dbReference>
<comment type="caution">
    <text evidence="6">Lacks conserved residue(s) required for the propagation of feature annotation.</text>
</comment>
<keyword evidence="6" id="KW-0678">Repressor</keyword>
<comment type="catalytic activity">
    <reaction evidence="6">
        <text>biotin + L-lysyl-[protein] + ATP = N(6)-biotinyl-L-lysyl-[protein] + AMP + diphosphate + H(+)</text>
        <dbReference type="Rhea" id="RHEA:11756"/>
        <dbReference type="Rhea" id="RHEA-COMP:9752"/>
        <dbReference type="Rhea" id="RHEA-COMP:10505"/>
        <dbReference type="ChEBI" id="CHEBI:15378"/>
        <dbReference type="ChEBI" id="CHEBI:29969"/>
        <dbReference type="ChEBI" id="CHEBI:30616"/>
        <dbReference type="ChEBI" id="CHEBI:33019"/>
        <dbReference type="ChEBI" id="CHEBI:57586"/>
        <dbReference type="ChEBI" id="CHEBI:83144"/>
        <dbReference type="ChEBI" id="CHEBI:456215"/>
        <dbReference type="EC" id="6.3.4.15"/>
    </reaction>
</comment>
<dbReference type="GO" id="GO:0004077">
    <property type="term" value="F:biotin--[biotin carboxyl-carrier protein] ligase activity"/>
    <property type="evidence" value="ECO:0007669"/>
    <property type="project" value="UniProtKB-UniRule"/>
</dbReference>
<keyword evidence="6" id="KW-0805">Transcription regulation</keyword>
<feature type="binding site" evidence="6">
    <location>
        <position position="187"/>
    </location>
    <ligand>
        <name>biotin</name>
        <dbReference type="ChEBI" id="CHEBI:57586"/>
    </ligand>
</feature>
<proteinExistence type="inferred from homology"/>
<evidence type="ECO:0000256" key="2">
    <source>
        <dbReference type="ARBA" id="ARBA00022741"/>
    </source>
</evidence>
<dbReference type="GO" id="GO:0005524">
    <property type="term" value="F:ATP binding"/>
    <property type="evidence" value="ECO:0007669"/>
    <property type="project" value="UniProtKB-UniRule"/>
</dbReference>
<evidence type="ECO:0000256" key="6">
    <source>
        <dbReference type="HAMAP-Rule" id="MF_00978"/>
    </source>
</evidence>
<dbReference type="GO" id="GO:0003677">
    <property type="term" value="F:DNA binding"/>
    <property type="evidence" value="ECO:0007669"/>
    <property type="project" value="UniProtKB-UniRule"/>
</dbReference>
<keyword evidence="5 6" id="KW-0092">Biotin</keyword>